<dbReference type="PANTHER" id="PTHR30624:SF4">
    <property type="entry name" value="METALLOPROTEASE TLDD"/>
    <property type="match status" value="1"/>
</dbReference>
<evidence type="ECO:0000259" key="2">
    <source>
        <dbReference type="Pfam" id="PF19289"/>
    </source>
</evidence>
<accession>A0A7K3RWJ5</accession>
<dbReference type="GO" id="GO:0008237">
    <property type="term" value="F:metallopeptidase activity"/>
    <property type="evidence" value="ECO:0007669"/>
    <property type="project" value="InterPro"/>
</dbReference>
<evidence type="ECO:0000313" key="4">
    <source>
        <dbReference type="Proteomes" id="UP000469670"/>
    </source>
</evidence>
<comment type="caution">
    <text evidence="3">The sequence shown here is derived from an EMBL/GenBank/DDBJ whole genome shotgun (WGS) entry which is preliminary data.</text>
</comment>
<dbReference type="GO" id="GO:0006508">
    <property type="term" value="P:proteolysis"/>
    <property type="evidence" value="ECO:0007669"/>
    <property type="project" value="InterPro"/>
</dbReference>
<feature type="domain" description="Metalloprotease TldD/E C-terminal" evidence="2">
    <location>
        <begin position="210"/>
        <end position="434"/>
    </location>
</feature>
<organism evidence="3 4">
    <name type="scientific">Streptomyces parvus</name>
    <dbReference type="NCBI Taxonomy" id="66428"/>
    <lineage>
        <taxon>Bacteria</taxon>
        <taxon>Bacillati</taxon>
        <taxon>Actinomycetota</taxon>
        <taxon>Actinomycetes</taxon>
        <taxon>Kitasatosporales</taxon>
        <taxon>Streptomycetaceae</taxon>
        <taxon>Streptomyces</taxon>
    </lineage>
</organism>
<dbReference type="PANTHER" id="PTHR30624">
    <property type="entry name" value="UNCHARACTERIZED PROTEIN TLDD AND PMBA"/>
    <property type="match status" value="1"/>
</dbReference>
<dbReference type="SUPFAM" id="SSF111283">
    <property type="entry name" value="Putative modulator of DNA gyrase, PmbA/TldD"/>
    <property type="match status" value="1"/>
</dbReference>
<sequence>MKLSKQDEATLFLQELALHVVGILGRKVEYAQVFAESSLEVRREAVNGVHRATMVEPRQGIGCLVYQAGSWRYRSFRPGALDEIGGWVSGCDVKSRTFPTVMRTQVNALPVEFQSHPDGQARFFENHVLRNFAVADSWNTSVAHTDETVRRRSEVRHQREGRWYRGLSRWLGSPDRLSSPAAGAAELVQTARERALAAARARSWGRQCSTVVFEKSAGAGLLHELLGHALEGDNAAMESPYTRQLLKGETIPQILTVRDDPSILNGYGSYRFDDEGQAGKGHYMVAAGECSPLSSIRSSWATERPSTGNGRRQDYRYPAIPRASNTVVEAGGEGDESILTPDRQGTLVVGCLGAGEINMATGEFVFSALDSYFLTADGEREPVRDASLVGNAIQVLQKLEAVGREAATENITCGKQGQYIGVGLSSPRMRFAKLDWTAA</sequence>
<dbReference type="AlphaFoldDB" id="A0A7K3RWJ5"/>
<reference evidence="3 4" key="1">
    <citation type="submission" date="2020-01" db="EMBL/GenBank/DDBJ databases">
        <title>Insect and environment-associated Actinomycetes.</title>
        <authorList>
            <person name="Currrie C."/>
            <person name="Chevrette M."/>
            <person name="Carlson C."/>
            <person name="Stubbendieck R."/>
            <person name="Wendt-Pienkowski E."/>
        </authorList>
    </citation>
    <scope>NUCLEOTIDE SEQUENCE [LARGE SCALE GENOMIC DNA]</scope>
    <source>
        <strain evidence="3 4">SID7590</strain>
    </source>
</reference>
<name>A0A7K3RWJ5_9ACTN</name>
<evidence type="ECO:0000313" key="3">
    <source>
        <dbReference type="EMBL" id="NEC19610.1"/>
    </source>
</evidence>
<dbReference type="RefSeq" id="WP_164202826.1">
    <property type="nucleotide sequence ID" value="NZ_JAAGMP010000698.1"/>
</dbReference>
<gene>
    <name evidence="3" type="ORF">G3I50_15275</name>
</gene>
<protein>
    <recommendedName>
        <fullName evidence="2">Metalloprotease TldD/E C-terminal domain-containing protein</fullName>
    </recommendedName>
</protein>
<dbReference type="InterPro" id="IPR036059">
    <property type="entry name" value="TldD/PmbA_sf"/>
</dbReference>
<dbReference type="GO" id="GO:0005829">
    <property type="term" value="C:cytosol"/>
    <property type="evidence" value="ECO:0007669"/>
    <property type="project" value="TreeGrafter"/>
</dbReference>
<dbReference type="Pfam" id="PF19289">
    <property type="entry name" value="PmbA_TldD_3rd"/>
    <property type="match status" value="1"/>
</dbReference>
<evidence type="ECO:0000256" key="1">
    <source>
        <dbReference type="ARBA" id="ARBA00005836"/>
    </source>
</evidence>
<dbReference type="InterPro" id="IPR045569">
    <property type="entry name" value="Metalloprtase-TldD/E_C"/>
</dbReference>
<dbReference type="InterPro" id="IPR051463">
    <property type="entry name" value="Peptidase_U62_metallo"/>
</dbReference>
<comment type="similarity">
    <text evidence="1">Belongs to the peptidase U62 family.</text>
</comment>
<proteinExistence type="inferred from homology"/>
<dbReference type="Proteomes" id="UP000469670">
    <property type="component" value="Unassembled WGS sequence"/>
</dbReference>
<dbReference type="EMBL" id="JAAGMP010000698">
    <property type="protein sequence ID" value="NEC19610.1"/>
    <property type="molecule type" value="Genomic_DNA"/>
</dbReference>